<accession>A0A5D2AZZ3</accession>
<proteinExistence type="predicted"/>
<sequence length="220" mass="23627">DNNNAPPVSAFPNVPLSFKKICDLSSLGKYPSFMGRTIGVSNLIRTPSFHLFVSMSAQQSAFTVGILFDLYVFYRSTENPLYLYLLGFDGGLKKPPTYALRPIIPNNACILCITAAAGTNLVDAYSSDIVISSSLGKKVHNPVADHPLGPATDHCLSKLLPHQLTNQTRALPRADSSFFSSVYGVLAAVSSCCSPPKGRSLRIIHPSATGNTTSRLTCMC</sequence>
<evidence type="ECO:0000313" key="2">
    <source>
        <dbReference type="Proteomes" id="UP000323506"/>
    </source>
</evidence>
<dbReference type="Proteomes" id="UP000323506">
    <property type="component" value="Chromosome D10"/>
</dbReference>
<gene>
    <name evidence="1" type="ORF">ES288_D10G149800v1</name>
</gene>
<protein>
    <submittedName>
        <fullName evidence="1">Uncharacterized protein</fullName>
    </submittedName>
</protein>
<organism evidence="1 2">
    <name type="scientific">Gossypium darwinii</name>
    <name type="common">Darwin's cotton</name>
    <name type="synonym">Gossypium barbadense var. darwinii</name>
    <dbReference type="NCBI Taxonomy" id="34276"/>
    <lineage>
        <taxon>Eukaryota</taxon>
        <taxon>Viridiplantae</taxon>
        <taxon>Streptophyta</taxon>
        <taxon>Embryophyta</taxon>
        <taxon>Tracheophyta</taxon>
        <taxon>Spermatophyta</taxon>
        <taxon>Magnoliopsida</taxon>
        <taxon>eudicotyledons</taxon>
        <taxon>Gunneridae</taxon>
        <taxon>Pentapetalae</taxon>
        <taxon>rosids</taxon>
        <taxon>malvids</taxon>
        <taxon>Malvales</taxon>
        <taxon>Malvaceae</taxon>
        <taxon>Malvoideae</taxon>
        <taxon>Gossypium</taxon>
    </lineage>
</organism>
<evidence type="ECO:0000313" key="1">
    <source>
        <dbReference type="EMBL" id="TYG50120.1"/>
    </source>
</evidence>
<keyword evidence="2" id="KW-1185">Reference proteome</keyword>
<name>A0A5D2AZZ3_GOSDA</name>
<dbReference type="PANTHER" id="PTHR38146">
    <property type="entry name" value="30S RIBOSOMAL PROTEIN S12, CHLOROPLASTIC"/>
    <property type="match status" value="1"/>
</dbReference>
<dbReference type="EMBL" id="CM017710">
    <property type="protein sequence ID" value="TYG50120.1"/>
    <property type="molecule type" value="Genomic_DNA"/>
</dbReference>
<reference evidence="1 2" key="1">
    <citation type="submission" date="2019-06" db="EMBL/GenBank/DDBJ databases">
        <title>WGS assembly of Gossypium darwinii.</title>
        <authorList>
            <person name="Chen Z.J."/>
            <person name="Sreedasyam A."/>
            <person name="Ando A."/>
            <person name="Song Q."/>
            <person name="De L."/>
            <person name="Hulse-Kemp A."/>
            <person name="Ding M."/>
            <person name="Ye W."/>
            <person name="Kirkbride R."/>
            <person name="Jenkins J."/>
            <person name="Plott C."/>
            <person name="Lovell J."/>
            <person name="Lin Y.-M."/>
            <person name="Vaughn R."/>
            <person name="Liu B."/>
            <person name="Li W."/>
            <person name="Simpson S."/>
            <person name="Scheffler B."/>
            <person name="Saski C."/>
            <person name="Grover C."/>
            <person name="Hu G."/>
            <person name="Conover J."/>
            <person name="Carlson J."/>
            <person name="Shu S."/>
            <person name="Boston L."/>
            <person name="Williams M."/>
            <person name="Peterson D."/>
            <person name="Mcgee K."/>
            <person name="Jones D."/>
            <person name="Wendel J."/>
            <person name="Stelly D."/>
            <person name="Grimwood J."/>
            <person name="Schmutz J."/>
        </authorList>
    </citation>
    <scope>NUCLEOTIDE SEQUENCE [LARGE SCALE GENOMIC DNA]</scope>
    <source>
        <strain evidence="1">1808015.09</strain>
    </source>
</reference>
<dbReference type="PANTHER" id="PTHR38146:SF8">
    <property type="entry name" value="TIFY DOMAIN-CONTAINING PROTEIN"/>
    <property type="match status" value="1"/>
</dbReference>
<feature type="non-terminal residue" evidence="1">
    <location>
        <position position="1"/>
    </location>
</feature>
<dbReference type="AlphaFoldDB" id="A0A5D2AZZ3"/>
<feature type="non-terminal residue" evidence="1">
    <location>
        <position position="220"/>
    </location>
</feature>